<evidence type="ECO:0000256" key="2">
    <source>
        <dbReference type="ARBA" id="ARBA00022448"/>
    </source>
</evidence>
<dbReference type="Proteomes" id="UP000075737">
    <property type="component" value="Unassembled WGS sequence"/>
</dbReference>
<accession>A0A161PWG4</accession>
<evidence type="ECO:0000256" key="7">
    <source>
        <dbReference type="SAM" id="Phobius"/>
    </source>
</evidence>
<keyword evidence="4 7" id="KW-0812">Transmembrane</keyword>
<proteinExistence type="predicted"/>
<evidence type="ECO:0000256" key="1">
    <source>
        <dbReference type="ARBA" id="ARBA00004651"/>
    </source>
</evidence>
<feature type="transmembrane region" description="Helical" evidence="7">
    <location>
        <begin position="371"/>
        <end position="392"/>
    </location>
</feature>
<evidence type="ECO:0000256" key="5">
    <source>
        <dbReference type="ARBA" id="ARBA00022989"/>
    </source>
</evidence>
<feature type="domain" description="Major facilitator superfamily (MFS) profile" evidence="8">
    <location>
        <begin position="13"/>
        <end position="396"/>
    </location>
</feature>
<feature type="transmembrane region" description="Helical" evidence="7">
    <location>
        <begin position="249"/>
        <end position="268"/>
    </location>
</feature>
<reference evidence="9 10" key="1">
    <citation type="submission" date="2015-12" db="EMBL/GenBank/DDBJ databases">
        <title>Draft genome of Thermovenabulum gondwanense isolated from a red thermophilic microbial mat colonisisng an outflow channel of a bore well.</title>
        <authorList>
            <person name="Patel B.K."/>
        </authorList>
    </citation>
    <scope>NUCLEOTIDE SEQUENCE [LARGE SCALE GENOMIC DNA]</scope>
    <source>
        <strain evidence="9 10">R270</strain>
    </source>
</reference>
<dbReference type="SUPFAM" id="SSF103473">
    <property type="entry name" value="MFS general substrate transporter"/>
    <property type="match status" value="1"/>
</dbReference>
<feature type="transmembrane region" description="Helical" evidence="7">
    <location>
        <begin position="167"/>
        <end position="190"/>
    </location>
</feature>
<organism evidence="9 10">
    <name type="scientific">Thermovenabulum gondwanense</name>
    <dbReference type="NCBI Taxonomy" id="520767"/>
    <lineage>
        <taxon>Bacteria</taxon>
        <taxon>Bacillati</taxon>
        <taxon>Bacillota</taxon>
        <taxon>Clostridia</taxon>
        <taxon>Thermosediminibacterales</taxon>
        <taxon>Thermosediminibacteraceae</taxon>
        <taxon>Thermovenabulum</taxon>
    </lineage>
</organism>
<evidence type="ECO:0000313" key="10">
    <source>
        <dbReference type="Proteomes" id="UP000075737"/>
    </source>
</evidence>
<keyword evidence="5 7" id="KW-1133">Transmembrane helix</keyword>
<comment type="caution">
    <text evidence="9">The sequence shown here is derived from an EMBL/GenBank/DDBJ whole genome shotgun (WGS) entry which is preliminary data.</text>
</comment>
<name>A0A161PWG4_9FIRM</name>
<keyword evidence="2" id="KW-0813">Transport</keyword>
<evidence type="ECO:0000259" key="8">
    <source>
        <dbReference type="PROSITE" id="PS50850"/>
    </source>
</evidence>
<evidence type="ECO:0000256" key="6">
    <source>
        <dbReference type="ARBA" id="ARBA00023136"/>
    </source>
</evidence>
<keyword evidence="10" id="KW-1185">Reference proteome</keyword>
<dbReference type="Pfam" id="PF07690">
    <property type="entry name" value="MFS_1"/>
    <property type="match status" value="1"/>
</dbReference>
<evidence type="ECO:0000256" key="3">
    <source>
        <dbReference type="ARBA" id="ARBA00022475"/>
    </source>
</evidence>
<feature type="transmembrane region" description="Helical" evidence="7">
    <location>
        <begin position="211"/>
        <end position="229"/>
    </location>
</feature>
<dbReference type="OrthoDB" id="9773404at2"/>
<keyword evidence="6 7" id="KW-0472">Membrane</keyword>
<dbReference type="STRING" id="520767.ATZ99_15560"/>
<gene>
    <name evidence="9" type="primary">sauU</name>
    <name evidence="9" type="ORF">ATZ99_15560</name>
</gene>
<dbReference type="Gene3D" id="1.20.1250.20">
    <property type="entry name" value="MFS general substrate transporter like domains"/>
    <property type="match status" value="2"/>
</dbReference>
<feature type="transmembrane region" description="Helical" evidence="7">
    <location>
        <begin position="42"/>
        <end position="67"/>
    </location>
</feature>
<dbReference type="PROSITE" id="PS50850">
    <property type="entry name" value="MFS"/>
    <property type="match status" value="1"/>
</dbReference>
<dbReference type="AlphaFoldDB" id="A0A161PWG4"/>
<feature type="transmembrane region" description="Helical" evidence="7">
    <location>
        <begin position="104"/>
        <end position="125"/>
    </location>
</feature>
<feature type="transmembrane region" description="Helical" evidence="7">
    <location>
        <begin position="79"/>
        <end position="98"/>
    </location>
</feature>
<evidence type="ECO:0000256" key="4">
    <source>
        <dbReference type="ARBA" id="ARBA00022692"/>
    </source>
</evidence>
<feature type="transmembrane region" description="Helical" evidence="7">
    <location>
        <begin position="137"/>
        <end position="161"/>
    </location>
</feature>
<evidence type="ECO:0000313" key="9">
    <source>
        <dbReference type="EMBL" id="KYO65520.1"/>
    </source>
</evidence>
<dbReference type="GO" id="GO:0022857">
    <property type="term" value="F:transmembrane transporter activity"/>
    <property type="evidence" value="ECO:0007669"/>
    <property type="project" value="InterPro"/>
</dbReference>
<keyword evidence="3" id="KW-1003">Cell membrane</keyword>
<feature type="transmembrane region" description="Helical" evidence="7">
    <location>
        <begin position="280"/>
        <end position="313"/>
    </location>
</feature>
<dbReference type="InterPro" id="IPR020846">
    <property type="entry name" value="MFS_dom"/>
</dbReference>
<feature type="transmembrane region" description="Helical" evidence="7">
    <location>
        <begin position="345"/>
        <end position="364"/>
    </location>
</feature>
<protein>
    <submittedName>
        <fullName evidence="9">Putative sulfoacetate transporter SauU</fullName>
    </submittedName>
</protein>
<dbReference type="GO" id="GO:0005886">
    <property type="term" value="C:plasma membrane"/>
    <property type="evidence" value="ECO:0007669"/>
    <property type="project" value="UniProtKB-SubCell"/>
</dbReference>
<dbReference type="RefSeq" id="WP_068748675.1">
    <property type="nucleotide sequence ID" value="NZ_LOHZ01000033.1"/>
</dbReference>
<dbReference type="PANTHER" id="PTHR43124:SF3">
    <property type="entry name" value="CHLORAMPHENICOL EFFLUX PUMP RV0191"/>
    <property type="match status" value="1"/>
</dbReference>
<dbReference type="EMBL" id="LOHZ01000033">
    <property type="protein sequence ID" value="KYO65520.1"/>
    <property type="molecule type" value="Genomic_DNA"/>
</dbReference>
<dbReference type="InterPro" id="IPR036259">
    <property type="entry name" value="MFS_trans_sf"/>
</dbReference>
<dbReference type="InterPro" id="IPR050189">
    <property type="entry name" value="MFS_Efflux_Transporters"/>
</dbReference>
<comment type="subcellular location">
    <subcellularLocation>
        <location evidence="1">Cell membrane</location>
        <topology evidence="1">Multi-pass membrane protein</topology>
    </subcellularLocation>
</comment>
<sequence>MNNTETNKSSLLILIALCLGWTLIYADRTSLYPLLSVIGKDFNLSSTLLGTITGSYFLVYVAMQIPAGMLADKIGKKKLLIITFLIAGTGLLSFGLFARSYFLLLLFTALHGLGAGAFYPCAYGIMMNATDSKNWGISAAIINLGMSLGLVIGLAISGPLYLKFKSYSGIFTALGLFTILTALVFTKILPNADKISKDSLKSFPLIKILKNKNFLFITLAQFCALYEYWTAVTWGATFFQEERGISMQLAGLFVAIVGISAVLPSLFIGRISDKFGRKKIALMLFPLGAFTIFLMTYARSAFSIILCLVAYGIVGKSSWDPIAVAWAGNHAAAIDKDAMGTAMGIFNFIGMMSAVVAPIITGYLKDITGSLVSAYYVAAAMSILGGLLIFFVEDEA</sequence>
<dbReference type="InterPro" id="IPR011701">
    <property type="entry name" value="MFS"/>
</dbReference>
<dbReference type="PANTHER" id="PTHR43124">
    <property type="entry name" value="PURINE EFFLUX PUMP PBUE"/>
    <property type="match status" value="1"/>
</dbReference>